<dbReference type="PROSITE" id="PS50995">
    <property type="entry name" value="HTH_MARR_2"/>
    <property type="match status" value="1"/>
</dbReference>
<dbReference type="EMBL" id="JAAAPO010000003">
    <property type="protein sequence ID" value="NBC36565.1"/>
    <property type="molecule type" value="Genomic_DNA"/>
</dbReference>
<evidence type="ECO:0000313" key="2">
    <source>
        <dbReference type="EMBL" id="NBC36565.1"/>
    </source>
</evidence>
<dbReference type="Pfam" id="PF12802">
    <property type="entry name" value="MarR_2"/>
    <property type="match status" value="1"/>
</dbReference>
<feature type="domain" description="HTH marR-type" evidence="1">
    <location>
        <begin position="27"/>
        <end position="163"/>
    </location>
</feature>
<accession>A0ABW9XDG7</accession>
<dbReference type="Proteomes" id="UP000753724">
    <property type="component" value="Unassembled WGS sequence"/>
</dbReference>
<dbReference type="InterPro" id="IPR000835">
    <property type="entry name" value="HTH_MarR-typ"/>
</dbReference>
<dbReference type="InterPro" id="IPR036390">
    <property type="entry name" value="WH_DNA-bd_sf"/>
</dbReference>
<evidence type="ECO:0000259" key="1">
    <source>
        <dbReference type="PROSITE" id="PS50995"/>
    </source>
</evidence>
<dbReference type="PANTHER" id="PTHR33164:SF43">
    <property type="entry name" value="HTH-TYPE TRANSCRIPTIONAL REPRESSOR YETL"/>
    <property type="match status" value="1"/>
</dbReference>
<dbReference type="SUPFAM" id="SSF46785">
    <property type="entry name" value="Winged helix' DNA-binding domain"/>
    <property type="match status" value="1"/>
</dbReference>
<dbReference type="InterPro" id="IPR039422">
    <property type="entry name" value="MarR/SlyA-like"/>
</dbReference>
<reference evidence="3" key="1">
    <citation type="submission" date="2020-01" db="EMBL/GenBank/DDBJ databases">
        <title>Sphingomonas sp. strain CSW-10.</title>
        <authorList>
            <person name="Chen W.-M."/>
        </authorList>
    </citation>
    <scope>NUCLEOTIDE SEQUENCE [LARGE SCALE GENOMIC DNA]</scope>
    <source>
        <strain evidence="3">FSY-8</strain>
    </source>
</reference>
<evidence type="ECO:0000313" key="3">
    <source>
        <dbReference type="Proteomes" id="UP000753724"/>
    </source>
</evidence>
<keyword evidence="3" id="KW-1185">Reference proteome</keyword>
<name>A0ABW9XDG7_9SPHN</name>
<dbReference type="Gene3D" id="1.10.10.10">
    <property type="entry name" value="Winged helix-like DNA-binding domain superfamily/Winged helix DNA-binding domain"/>
    <property type="match status" value="1"/>
</dbReference>
<protein>
    <submittedName>
        <fullName evidence="2">MarR family transcriptional regulator</fullName>
    </submittedName>
</protein>
<dbReference type="SMART" id="SM00347">
    <property type="entry name" value="HTH_MARR"/>
    <property type="match status" value="1"/>
</dbReference>
<dbReference type="InterPro" id="IPR036388">
    <property type="entry name" value="WH-like_DNA-bd_sf"/>
</dbReference>
<dbReference type="RefSeq" id="WP_161717846.1">
    <property type="nucleotide sequence ID" value="NZ_JAAAPO010000003.1"/>
</dbReference>
<proteinExistence type="predicted"/>
<dbReference type="PANTHER" id="PTHR33164">
    <property type="entry name" value="TRANSCRIPTIONAL REGULATOR, MARR FAMILY"/>
    <property type="match status" value="1"/>
</dbReference>
<gene>
    <name evidence="2" type="ORF">GTZ99_08345</name>
</gene>
<comment type="caution">
    <text evidence="2">The sequence shown here is derived from an EMBL/GenBank/DDBJ whole genome shotgun (WGS) entry which is preliminary data.</text>
</comment>
<sequence length="177" mass="18883">MNANLPSTDPAPVVAGLPDDACLTDQEERLYALLIRLLKMASLMATPMKVGVCDPAGVTPNEAKTLMALAGEGPMAGHDLVTINGMAPMNVSRAIASLRDRGWLVDAVDPENRRRRPVCLTEAGEEAYRAMMPSLTGLASDVLSALTQRQQREMIGLTDIVLERLAAWTGPEGGEEG</sequence>
<organism evidence="2 3">
    <name type="scientific">Novosphingobium ovatum</name>
    <dbReference type="NCBI Taxonomy" id="1908523"/>
    <lineage>
        <taxon>Bacteria</taxon>
        <taxon>Pseudomonadati</taxon>
        <taxon>Pseudomonadota</taxon>
        <taxon>Alphaproteobacteria</taxon>
        <taxon>Sphingomonadales</taxon>
        <taxon>Sphingomonadaceae</taxon>
        <taxon>Novosphingobium</taxon>
    </lineage>
</organism>